<gene>
    <name evidence="2" type="ORF">L0M17_09510</name>
</gene>
<evidence type="ECO:0000313" key="2">
    <source>
        <dbReference type="EMBL" id="MCH6470209.1"/>
    </source>
</evidence>
<accession>A0ABS9U0K7</accession>
<sequence>MSFDSHSVTLKIWDPATLDHTLDAAVTHVSTKSSAPRERVKVTRSGPDTFTVGLSED</sequence>
<keyword evidence="3" id="KW-1185">Reference proteome</keyword>
<feature type="region of interest" description="Disordered" evidence="1">
    <location>
        <begin position="34"/>
        <end position="57"/>
    </location>
</feature>
<name>A0ABS9U0K7_9MICC</name>
<dbReference type="EMBL" id="JAKZBV010000001">
    <property type="protein sequence ID" value="MCH6470209.1"/>
    <property type="molecule type" value="Genomic_DNA"/>
</dbReference>
<reference evidence="2 3" key="1">
    <citation type="submission" date="2022-03" db="EMBL/GenBank/DDBJ databases">
        <title>Sinomonas sp. isolated from a soil.</title>
        <authorList>
            <person name="Han J."/>
            <person name="Kim D.-U."/>
        </authorList>
    </citation>
    <scope>NUCLEOTIDE SEQUENCE [LARGE SCALE GENOMIC DNA]</scope>
    <source>
        <strain evidence="2 3">5-5</strain>
    </source>
</reference>
<dbReference type="Proteomes" id="UP001202922">
    <property type="component" value="Unassembled WGS sequence"/>
</dbReference>
<protein>
    <submittedName>
        <fullName evidence="2">Uncharacterized protein</fullName>
    </submittedName>
</protein>
<dbReference type="RefSeq" id="WP_241053730.1">
    <property type="nucleotide sequence ID" value="NZ_JAKZBV010000001.1"/>
</dbReference>
<organism evidence="2 3">
    <name type="scientific">Sinomonas terrae</name>
    <dbReference type="NCBI Taxonomy" id="2908838"/>
    <lineage>
        <taxon>Bacteria</taxon>
        <taxon>Bacillati</taxon>
        <taxon>Actinomycetota</taxon>
        <taxon>Actinomycetes</taxon>
        <taxon>Micrococcales</taxon>
        <taxon>Micrococcaceae</taxon>
        <taxon>Sinomonas</taxon>
    </lineage>
</organism>
<evidence type="ECO:0000256" key="1">
    <source>
        <dbReference type="SAM" id="MobiDB-lite"/>
    </source>
</evidence>
<evidence type="ECO:0000313" key="3">
    <source>
        <dbReference type="Proteomes" id="UP001202922"/>
    </source>
</evidence>
<proteinExistence type="predicted"/>
<comment type="caution">
    <text evidence="2">The sequence shown here is derived from an EMBL/GenBank/DDBJ whole genome shotgun (WGS) entry which is preliminary data.</text>
</comment>